<dbReference type="EMBL" id="JAUTWS010000206">
    <property type="protein sequence ID" value="MDO9714296.1"/>
    <property type="molecule type" value="Genomic_DNA"/>
</dbReference>
<dbReference type="RefSeq" id="WP_305109130.1">
    <property type="nucleotide sequence ID" value="NZ_JAUTWS010000206.1"/>
</dbReference>
<evidence type="ECO:0008006" key="3">
    <source>
        <dbReference type="Google" id="ProtNLM"/>
    </source>
</evidence>
<proteinExistence type="predicted"/>
<gene>
    <name evidence="1" type="ORF">Q7A36_38750</name>
</gene>
<name>A0ABT9EDY7_9PROT</name>
<accession>A0ABT9EDY7</accession>
<sequence length="78" mass="8953">MSRNQRPAFFGYVKVELLSRSSRRWRWRVCKEGSDFVVLASEPIFANAEDAWSVGRKALTMLERGEHVEGLRAVPEDA</sequence>
<evidence type="ECO:0000313" key="2">
    <source>
        <dbReference type="Proteomes" id="UP001243009"/>
    </source>
</evidence>
<reference evidence="1 2" key="1">
    <citation type="submission" date="2023-08" db="EMBL/GenBank/DDBJ databases">
        <title>The draft genome sequence of Paracraurococcus sp. LOR1-02.</title>
        <authorList>
            <person name="Kingkaew E."/>
            <person name="Tanasupawat S."/>
        </authorList>
    </citation>
    <scope>NUCLEOTIDE SEQUENCE [LARGE SCALE GENOMIC DNA]</scope>
    <source>
        <strain evidence="1 2">LOR1-02</strain>
    </source>
</reference>
<evidence type="ECO:0000313" key="1">
    <source>
        <dbReference type="EMBL" id="MDO9714296.1"/>
    </source>
</evidence>
<comment type="caution">
    <text evidence="1">The sequence shown here is derived from an EMBL/GenBank/DDBJ whole genome shotgun (WGS) entry which is preliminary data.</text>
</comment>
<protein>
    <recommendedName>
        <fullName evidence="3">DUF1508 domain-containing protein</fullName>
    </recommendedName>
</protein>
<keyword evidence="2" id="KW-1185">Reference proteome</keyword>
<dbReference type="Proteomes" id="UP001243009">
    <property type="component" value="Unassembled WGS sequence"/>
</dbReference>
<organism evidence="1 2">
    <name type="scientific">Paracraurococcus lichenis</name>
    <dbReference type="NCBI Taxonomy" id="3064888"/>
    <lineage>
        <taxon>Bacteria</taxon>
        <taxon>Pseudomonadati</taxon>
        <taxon>Pseudomonadota</taxon>
        <taxon>Alphaproteobacteria</taxon>
        <taxon>Acetobacterales</taxon>
        <taxon>Roseomonadaceae</taxon>
        <taxon>Paracraurococcus</taxon>
    </lineage>
</organism>